<dbReference type="AlphaFoldDB" id="A0A3A1NDT4"/>
<dbReference type="Gene3D" id="2.60.120.10">
    <property type="entry name" value="Jelly Rolls"/>
    <property type="match status" value="1"/>
</dbReference>
<dbReference type="EMBL" id="QXFH01000067">
    <property type="protein sequence ID" value="RIV36079.1"/>
    <property type="molecule type" value="Genomic_DNA"/>
</dbReference>
<proteinExistence type="predicted"/>
<comment type="caution">
    <text evidence="2">The sequence shown here is derived from an EMBL/GenBank/DDBJ whole genome shotgun (WGS) entry which is preliminary data.</text>
</comment>
<name>A0A3A1NDT4_9FLAO</name>
<protein>
    <submittedName>
        <fullName evidence="2">Crp/Fnr family transcriptional regulator</fullName>
    </submittedName>
</protein>
<organism evidence="2 3">
    <name type="scientific">Flagellimonas lutimaris</name>
    <dbReference type="NCBI Taxonomy" id="475082"/>
    <lineage>
        <taxon>Bacteria</taxon>
        <taxon>Pseudomonadati</taxon>
        <taxon>Bacteroidota</taxon>
        <taxon>Flavobacteriia</taxon>
        <taxon>Flavobacteriales</taxon>
        <taxon>Flavobacteriaceae</taxon>
        <taxon>Flagellimonas</taxon>
    </lineage>
</organism>
<evidence type="ECO:0000313" key="2">
    <source>
        <dbReference type="EMBL" id="RIV36079.1"/>
    </source>
</evidence>
<dbReference type="Pfam" id="PF00027">
    <property type="entry name" value="cNMP_binding"/>
    <property type="match status" value="1"/>
</dbReference>
<gene>
    <name evidence="2" type="ORF">D2V08_03235</name>
</gene>
<dbReference type="InterPro" id="IPR018490">
    <property type="entry name" value="cNMP-bd_dom_sf"/>
</dbReference>
<dbReference type="Proteomes" id="UP000266067">
    <property type="component" value="Unassembled WGS sequence"/>
</dbReference>
<evidence type="ECO:0000313" key="3">
    <source>
        <dbReference type="Proteomes" id="UP000266067"/>
    </source>
</evidence>
<dbReference type="RefSeq" id="WP_119606672.1">
    <property type="nucleotide sequence ID" value="NZ_QXFH01000067.1"/>
</dbReference>
<sequence>MDDKIIDFISQYITLTAKEIDIIKNQNFIKTYAKGTWVLSKEQIVDTCFFVIKGSIRKYYLVDGEERSTDFYLENQTITPAGYLTKATSEYYLECMEDSVLALGSEERNTQLLEKVPKLQSMVLNMNNSLLIDSHNSLDDFKKLSPEKRYLKLLEERPELLQRIPLKYLASYLGITSVSLSRIRKRVTTNKVP</sequence>
<accession>A0A3A1NDT4</accession>
<dbReference type="InterPro" id="IPR014710">
    <property type="entry name" value="RmlC-like_jellyroll"/>
</dbReference>
<reference evidence="2 3" key="1">
    <citation type="submission" date="2018-08" db="EMBL/GenBank/DDBJ databases">
        <title>Proposal of Muricauda 72 sp.nov. and Muricauda NH166 sp.nov., isolated from seawater.</title>
        <authorList>
            <person name="Cheng H."/>
            <person name="Wu Y.-H."/>
            <person name="Guo L.-L."/>
            <person name="Xu X.-W."/>
        </authorList>
    </citation>
    <scope>NUCLEOTIDE SEQUENCE [LARGE SCALE GENOMIC DNA]</scope>
    <source>
        <strain evidence="2 3">KCTC 22173</strain>
    </source>
</reference>
<feature type="domain" description="Cyclic nucleotide-binding" evidence="1">
    <location>
        <begin position="30"/>
        <end position="114"/>
    </location>
</feature>
<evidence type="ECO:0000259" key="1">
    <source>
        <dbReference type="Pfam" id="PF00027"/>
    </source>
</evidence>
<dbReference type="OrthoDB" id="1092431at2"/>
<dbReference type="InterPro" id="IPR000595">
    <property type="entry name" value="cNMP-bd_dom"/>
</dbReference>
<dbReference type="SUPFAM" id="SSF51206">
    <property type="entry name" value="cAMP-binding domain-like"/>
    <property type="match status" value="1"/>
</dbReference>
<keyword evidence="3" id="KW-1185">Reference proteome</keyword>